<keyword evidence="4 7" id="KW-1133">Transmembrane helix</keyword>
<feature type="transmembrane region" description="Helical" evidence="7">
    <location>
        <begin position="391"/>
        <end position="415"/>
    </location>
</feature>
<keyword evidence="5 7" id="KW-0472">Membrane</keyword>
<evidence type="ECO:0000256" key="2">
    <source>
        <dbReference type="ARBA" id="ARBA00022475"/>
    </source>
</evidence>
<feature type="domain" description="SSD" evidence="8">
    <location>
        <begin position="289"/>
        <end position="414"/>
    </location>
</feature>
<dbReference type="EMBL" id="JBHRYN010000069">
    <property type="protein sequence ID" value="MFC3703064.1"/>
    <property type="molecule type" value="Genomic_DNA"/>
</dbReference>
<dbReference type="Proteomes" id="UP001595710">
    <property type="component" value="Unassembled WGS sequence"/>
</dbReference>
<dbReference type="RefSeq" id="WP_290280053.1">
    <property type="nucleotide sequence ID" value="NZ_JAUFQI010000001.1"/>
</dbReference>
<organism evidence="9 10">
    <name type="scientific">Reinekea marina</name>
    <dbReference type="NCBI Taxonomy" id="1310421"/>
    <lineage>
        <taxon>Bacteria</taxon>
        <taxon>Pseudomonadati</taxon>
        <taxon>Pseudomonadota</taxon>
        <taxon>Gammaproteobacteria</taxon>
        <taxon>Oceanospirillales</taxon>
        <taxon>Saccharospirillaceae</taxon>
        <taxon>Reinekea</taxon>
    </lineage>
</organism>
<feature type="transmembrane region" description="Helical" evidence="7">
    <location>
        <begin position="646"/>
        <end position="670"/>
    </location>
</feature>
<feature type="transmembrane region" description="Helical" evidence="7">
    <location>
        <begin position="315"/>
        <end position="340"/>
    </location>
</feature>
<evidence type="ECO:0000256" key="4">
    <source>
        <dbReference type="ARBA" id="ARBA00022989"/>
    </source>
</evidence>
<feature type="transmembrane region" description="Helical" evidence="7">
    <location>
        <begin position="361"/>
        <end position="379"/>
    </location>
</feature>
<comment type="subcellular location">
    <subcellularLocation>
        <location evidence="1">Cell membrane</location>
        <topology evidence="1">Multi-pass membrane protein</topology>
    </subcellularLocation>
</comment>
<feature type="transmembrane region" description="Helical" evidence="7">
    <location>
        <begin position="263"/>
        <end position="282"/>
    </location>
</feature>
<name>A0ABV7WW10_9GAMM</name>
<evidence type="ECO:0000313" key="10">
    <source>
        <dbReference type="Proteomes" id="UP001595710"/>
    </source>
</evidence>
<feature type="transmembrane region" description="Helical" evidence="7">
    <location>
        <begin position="773"/>
        <end position="795"/>
    </location>
</feature>
<dbReference type="Gene3D" id="1.20.1640.10">
    <property type="entry name" value="Multidrug efflux transporter AcrB transmembrane domain"/>
    <property type="match status" value="2"/>
</dbReference>
<accession>A0ABV7WW10</accession>
<evidence type="ECO:0000256" key="6">
    <source>
        <dbReference type="SAM" id="Coils"/>
    </source>
</evidence>
<dbReference type="InterPro" id="IPR050545">
    <property type="entry name" value="Mycobact_MmpL"/>
</dbReference>
<feature type="transmembrane region" description="Helical" evidence="7">
    <location>
        <begin position="289"/>
        <end position="309"/>
    </location>
</feature>
<feature type="transmembrane region" description="Helical" evidence="7">
    <location>
        <begin position="677"/>
        <end position="697"/>
    </location>
</feature>
<dbReference type="InterPro" id="IPR004869">
    <property type="entry name" value="MMPL_dom"/>
</dbReference>
<dbReference type="InterPro" id="IPR000731">
    <property type="entry name" value="SSD"/>
</dbReference>
<reference evidence="10" key="1">
    <citation type="journal article" date="2019" name="Int. J. Syst. Evol. Microbiol.">
        <title>The Global Catalogue of Microorganisms (GCM) 10K type strain sequencing project: providing services to taxonomists for standard genome sequencing and annotation.</title>
        <authorList>
            <consortium name="The Broad Institute Genomics Platform"/>
            <consortium name="The Broad Institute Genome Sequencing Center for Infectious Disease"/>
            <person name="Wu L."/>
            <person name="Ma J."/>
        </authorList>
    </citation>
    <scope>NUCLEOTIDE SEQUENCE [LARGE SCALE GENOMIC DNA]</scope>
    <source>
        <strain evidence="10">CECT 8288</strain>
    </source>
</reference>
<keyword evidence="3 7" id="KW-0812">Transmembrane</keyword>
<evidence type="ECO:0000313" key="9">
    <source>
        <dbReference type="EMBL" id="MFC3703064.1"/>
    </source>
</evidence>
<evidence type="ECO:0000256" key="7">
    <source>
        <dbReference type="SAM" id="Phobius"/>
    </source>
</evidence>
<dbReference type="PROSITE" id="PS50156">
    <property type="entry name" value="SSD"/>
    <property type="match status" value="2"/>
</dbReference>
<evidence type="ECO:0000259" key="8">
    <source>
        <dbReference type="PROSITE" id="PS50156"/>
    </source>
</evidence>
<evidence type="ECO:0000256" key="3">
    <source>
        <dbReference type="ARBA" id="ARBA00022692"/>
    </source>
</evidence>
<feature type="transmembrane region" description="Helical" evidence="7">
    <location>
        <begin position="703"/>
        <end position="723"/>
    </location>
</feature>
<keyword evidence="10" id="KW-1185">Reference proteome</keyword>
<sequence>MSQWMMKVEQWLVALSSVFVHHPKRSLLAFLIVIVAMGQNLRFIELDPEMESFVSPTSDIRVDYSAVKEAFGRNDIVMLGLQGDVLSASFMASLQQLHTRLEDELPYVDDVTSLINAPYQQGSDNSLLVVDLVEELPSLEADFKQLEQRIQNSTLASTILVNDARTMALVMIEPATYDYGEQNQDTADFDNAFEDAFSDDAFSTVAFEAPREQQSLPLVTQFQLMDMIEEVELIMADYPQLSPILAGMPALNVALESTMKSEMAFFLRLTVALIVITLLLFFRQLAAVIAPVVALLSGLLLTFAVFVLAGQKIQIPLILLPTFLLAVTVGDAVHLLTHYYQFIRKGQLKPQAIHSAIKNTAIPMLLTSLTTAGGLLSLSVADVVPIKNLGIYAAIGVMLAFVLTITIVPALLMLLPQAAVKPLESDDRLSELMTFLSKVSWQYGGKIAVLWLIGSMLAFTQIVKLNFSHDPLNWMPASLPIVQATQVIDDQLSGTMTMDVVFDTGEPNGVKQLAFLTQLASWQESLESYSKGNVEVKGVNSIIDVIKESNRALQGGGVEHFSLPKTQSLINEELFLFENSAPEQLYQLVDSDFQKTRMTLILPWSDLMFYEGFVAELQAQGDALFADHASVNVSGLIALLAGTMTALVYSAAFSYVIAAVVIGLMMMLLLNSIKLGVVAMIPNVAPIVIVMGLMYPLGIELDMLTILVATIAIGIAVDNTVHFTHHFRRGIEQGHALKQAMDDAFSGAGKALLTTCVVLAAGFYVFLFSDVSSIFNLGFLCGTSFVLAMLSNFTLTPFLLRWYFRNTETEKEHSIT</sequence>
<feature type="transmembrane region" description="Helical" evidence="7">
    <location>
        <begin position="744"/>
        <end position="767"/>
    </location>
</feature>
<dbReference type="PANTHER" id="PTHR33406">
    <property type="entry name" value="MEMBRANE PROTEIN MJ1562-RELATED"/>
    <property type="match status" value="1"/>
</dbReference>
<protein>
    <submittedName>
        <fullName evidence="9">RND family transporter</fullName>
    </submittedName>
</protein>
<feature type="coiled-coil region" evidence="6">
    <location>
        <begin position="129"/>
        <end position="156"/>
    </location>
</feature>
<dbReference type="PANTHER" id="PTHR33406:SF12">
    <property type="entry name" value="BLR2997 PROTEIN"/>
    <property type="match status" value="1"/>
</dbReference>
<evidence type="ECO:0000256" key="1">
    <source>
        <dbReference type="ARBA" id="ARBA00004651"/>
    </source>
</evidence>
<dbReference type="Pfam" id="PF03176">
    <property type="entry name" value="MMPL"/>
    <property type="match status" value="2"/>
</dbReference>
<dbReference type="SUPFAM" id="SSF82866">
    <property type="entry name" value="Multidrug efflux transporter AcrB transmembrane domain"/>
    <property type="match status" value="2"/>
</dbReference>
<keyword evidence="2" id="KW-1003">Cell membrane</keyword>
<comment type="caution">
    <text evidence="9">The sequence shown here is derived from an EMBL/GenBank/DDBJ whole genome shotgun (WGS) entry which is preliminary data.</text>
</comment>
<proteinExistence type="predicted"/>
<evidence type="ECO:0000256" key="5">
    <source>
        <dbReference type="ARBA" id="ARBA00023136"/>
    </source>
</evidence>
<feature type="domain" description="SSD" evidence="8">
    <location>
        <begin position="635"/>
        <end position="802"/>
    </location>
</feature>
<keyword evidence="6" id="KW-0175">Coiled coil</keyword>
<gene>
    <name evidence="9" type="ORF">ACFOND_15645</name>
</gene>